<dbReference type="AlphaFoldDB" id="V4LCG0"/>
<keyword evidence="3" id="KW-1185">Reference proteome</keyword>
<dbReference type="InterPro" id="IPR000668">
    <property type="entry name" value="Peptidase_C1A_C"/>
</dbReference>
<gene>
    <name evidence="2" type="ORF">EUTSA_v10021398mg</name>
</gene>
<evidence type="ECO:0000259" key="1">
    <source>
        <dbReference type="Pfam" id="PF00112"/>
    </source>
</evidence>
<dbReference type="Proteomes" id="UP000030689">
    <property type="component" value="Unassembled WGS sequence"/>
</dbReference>
<name>V4LCG0_EUTSA</name>
<organism evidence="2 3">
    <name type="scientific">Eutrema salsugineum</name>
    <name type="common">Saltwater cress</name>
    <name type="synonym">Sisymbrium salsugineum</name>
    <dbReference type="NCBI Taxonomy" id="72664"/>
    <lineage>
        <taxon>Eukaryota</taxon>
        <taxon>Viridiplantae</taxon>
        <taxon>Streptophyta</taxon>
        <taxon>Embryophyta</taxon>
        <taxon>Tracheophyta</taxon>
        <taxon>Spermatophyta</taxon>
        <taxon>Magnoliopsida</taxon>
        <taxon>eudicotyledons</taxon>
        <taxon>Gunneridae</taxon>
        <taxon>Pentapetalae</taxon>
        <taxon>rosids</taxon>
        <taxon>malvids</taxon>
        <taxon>Brassicales</taxon>
        <taxon>Brassicaceae</taxon>
        <taxon>Eutremeae</taxon>
        <taxon>Eutrema</taxon>
    </lineage>
</organism>
<feature type="domain" description="Peptidase C1A papain C-terminal" evidence="1">
    <location>
        <begin position="41"/>
        <end position="230"/>
    </location>
</feature>
<evidence type="ECO:0000313" key="3">
    <source>
        <dbReference type="Proteomes" id="UP000030689"/>
    </source>
</evidence>
<sequence length="247" mass="28804">MTRDGNFFPLRKRYVRKEIILLNWKNSVFRVIEKVIYQKKSICWAIAMIRQLSAMYKIRGDLDITSALSIQELLLYVPKVYLSSELALDDLMHAEYSLKEFGTVEEKLSPLTYILDSMKLFDQDVFRFKIESMRVCRPSEFRSCNEFEQAVVEALAKSPVACVVKTYASYNRIRGKQVYRRKPRETKYTLHVMVLVNHGINGKGQRFFEFQDSYGKKWGRKGFVRVAKGVGLVGGFIVFELPPRARI</sequence>
<dbReference type="OrthoDB" id="1106996at2759"/>
<dbReference type="STRING" id="72664.V4LCG0"/>
<dbReference type="GO" id="GO:0006508">
    <property type="term" value="P:proteolysis"/>
    <property type="evidence" value="ECO:0007669"/>
    <property type="project" value="InterPro"/>
</dbReference>
<dbReference type="InterPro" id="IPR038765">
    <property type="entry name" value="Papain-like_cys_pep_sf"/>
</dbReference>
<dbReference type="OMA" id="IVERDCK"/>
<proteinExistence type="predicted"/>
<dbReference type="GO" id="GO:0008234">
    <property type="term" value="F:cysteine-type peptidase activity"/>
    <property type="evidence" value="ECO:0007669"/>
    <property type="project" value="InterPro"/>
</dbReference>
<reference evidence="2 3" key="1">
    <citation type="journal article" date="2013" name="Front. Plant Sci.">
        <title>The Reference Genome of the Halophytic Plant Eutrema salsugineum.</title>
        <authorList>
            <person name="Yang R."/>
            <person name="Jarvis D.E."/>
            <person name="Chen H."/>
            <person name="Beilstein M.A."/>
            <person name="Grimwood J."/>
            <person name="Jenkins J."/>
            <person name="Shu S."/>
            <person name="Prochnik S."/>
            <person name="Xin M."/>
            <person name="Ma C."/>
            <person name="Schmutz J."/>
            <person name="Wing R.A."/>
            <person name="Mitchell-Olds T."/>
            <person name="Schumaker K.S."/>
            <person name="Wang X."/>
        </authorList>
    </citation>
    <scope>NUCLEOTIDE SEQUENCE [LARGE SCALE GENOMIC DNA]</scope>
</reference>
<evidence type="ECO:0000313" key="2">
    <source>
        <dbReference type="EMBL" id="ESQ48110.1"/>
    </source>
</evidence>
<dbReference type="KEGG" id="eus:EUTSA_v10021398mg"/>
<dbReference type="Gene3D" id="3.90.70.10">
    <property type="entry name" value="Cysteine proteinases"/>
    <property type="match status" value="1"/>
</dbReference>
<dbReference type="Pfam" id="PF00112">
    <property type="entry name" value="Peptidase_C1"/>
    <property type="match status" value="1"/>
</dbReference>
<dbReference type="EMBL" id="KI517408">
    <property type="protein sequence ID" value="ESQ48110.1"/>
    <property type="molecule type" value="Genomic_DNA"/>
</dbReference>
<protein>
    <recommendedName>
        <fullName evidence="1">Peptidase C1A papain C-terminal domain-containing protein</fullName>
    </recommendedName>
</protein>
<dbReference type="SUPFAM" id="SSF54001">
    <property type="entry name" value="Cysteine proteinases"/>
    <property type="match status" value="1"/>
</dbReference>
<accession>V4LCG0</accession>
<dbReference type="Gramene" id="ESQ48110">
    <property type="protein sequence ID" value="ESQ48110"/>
    <property type="gene ID" value="EUTSA_v10021398mg"/>
</dbReference>